<proteinExistence type="predicted"/>
<reference evidence="4" key="1">
    <citation type="submission" date="2022-11" db="EMBL/GenBank/DDBJ databases">
        <authorList>
            <person name="Petersen C."/>
        </authorList>
    </citation>
    <scope>NUCLEOTIDE SEQUENCE</scope>
    <source>
        <strain evidence="4">IBT 20477</strain>
    </source>
</reference>
<name>A0A9W9J2Q8_9EURO</name>
<evidence type="ECO:0000259" key="3">
    <source>
        <dbReference type="PROSITE" id="PS50011"/>
    </source>
</evidence>
<accession>A0A9W9J2Q8</accession>
<dbReference type="PROSITE" id="PS50011">
    <property type="entry name" value="PROTEIN_KINASE_DOM"/>
    <property type="match status" value="1"/>
</dbReference>
<dbReference type="GO" id="GO:0004672">
    <property type="term" value="F:protein kinase activity"/>
    <property type="evidence" value="ECO:0007669"/>
    <property type="project" value="InterPro"/>
</dbReference>
<sequence length="393" mass="43999">MSLYLWVCYSAVRAAWKSFIEGTFAILSGISPLFIKAYQSNPQQPNDLESNNTVGVASRTSGHVTYTVRPLFQSDLNIVGIGASGQVYEVDKEIVLKSCRIFEQPGSEASDSDRYHYASDTIFHFSLLQDERFILRLLQQFPHPHIVEAIDTDQAEGIFLRRYQPLLEGEIHAQPTRIRWYRDIADALCHLHNLEIAHGDVRIDNVLFDTRGSAILCDFSAASPFGQSNLVISDLPLPVNGPSPNLSEATDMFAMGSLLFQVEHGIQPELSVGRDGGLILPRIHTNHQGIDAVIRNAWLGHYSSTSEMLEDLHSLDAQSGQGINDTQIHSEPIAPLRERIRAWRKRRENNFGCVLDGILSGDQLQVLADCYGLDKDAELRFTAYDIRMHGNKL</sequence>
<keyword evidence="5" id="KW-1185">Reference proteome</keyword>
<dbReference type="GO" id="GO:0005524">
    <property type="term" value="F:ATP binding"/>
    <property type="evidence" value="ECO:0007669"/>
    <property type="project" value="UniProtKB-KW"/>
</dbReference>
<dbReference type="AlphaFoldDB" id="A0A9W9J2Q8"/>
<organism evidence="4 5">
    <name type="scientific">Penicillium cf. viridicatum</name>
    <dbReference type="NCBI Taxonomy" id="2972119"/>
    <lineage>
        <taxon>Eukaryota</taxon>
        <taxon>Fungi</taxon>
        <taxon>Dikarya</taxon>
        <taxon>Ascomycota</taxon>
        <taxon>Pezizomycotina</taxon>
        <taxon>Eurotiomycetes</taxon>
        <taxon>Eurotiomycetidae</taxon>
        <taxon>Eurotiales</taxon>
        <taxon>Aspergillaceae</taxon>
        <taxon>Penicillium</taxon>
    </lineage>
</organism>
<reference evidence="4" key="2">
    <citation type="journal article" date="2023" name="IMA Fungus">
        <title>Comparative genomic study of the Penicillium genus elucidates a diverse pangenome and 15 lateral gene transfer events.</title>
        <authorList>
            <person name="Petersen C."/>
            <person name="Sorensen T."/>
            <person name="Nielsen M.R."/>
            <person name="Sondergaard T.E."/>
            <person name="Sorensen J.L."/>
            <person name="Fitzpatrick D.A."/>
            <person name="Frisvad J.C."/>
            <person name="Nielsen K.L."/>
        </authorList>
    </citation>
    <scope>NUCLEOTIDE SEQUENCE</scope>
    <source>
        <strain evidence="4">IBT 20477</strain>
    </source>
</reference>
<evidence type="ECO:0000256" key="1">
    <source>
        <dbReference type="ARBA" id="ARBA00022741"/>
    </source>
</evidence>
<dbReference type="GO" id="GO:0005886">
    <property type="term" value="C:plasma membrane"/>
    <property type="evidence" value="ECO:0007669"/>
    <property type="project" value="TreeGrafter"/>
</dbReference>
<dbReference type="EMBL" id="JAPQKQ010000008">
    <property type="protein sequence ID" value="KAJ5186451.1"/>
    <property type="molecule type" value="Genomic_DNA"/>
</dbReference>
<gene>
    <name evidence="4" type="ORF">N7449_011215</name>
</gene>
<evidence type="ECO:0000256" key="2">
    <source>
        <dbReference type="ARBA" id="ARBA00022840"/>
    </source>
</evidence>
<dbReference type="Pfam" id="PF00069">
    <property type="entry name" value="Pkinase"/>
    <property type="match status" value="1"/>
</dbReference>
<dbReference type="SUPFAM" id="SSF56112">
    <property type="entry name" value="Protein kinase-like (PK-like)"/>
    <property type="match status" value="1"/>
</dbReference>
<evidence type="ECO:0000313" key="5">
    <source>
        <dbReference type="Proteomes" id="UP001150942"/>
    </source>
</evidence>
<dbReference type="InterPro" id="IPR011009">
    <property type="entry name" value="Kinase-like_dom_sf"/>
</dbReference>
<protein>
    <recommendedName>
        <fullName evidence="3">Protein kinase domain-containing protein</fullName>
    </recommendedName>
</protein>
<dbReference type="SMART" id="SM00220">
    <property type="entry name" value="S_TKc"/>
    <property type="match status" value="1"/>
</dbReference>
<dbReference type="Proteomes" id="UP001150942">
    <property type="component" value="Unassembled WGS sequence"/>
</dbReference>
<dbReference type="PANTHER" id="PTHR27001:SF931">
    <property type="entry name" value="OS11G0664100 PROTEIN"/>
    <property type="match status" value="1"/>
</dbReference>
<keyword evidence="1" id="KW-0547">Nucleotide-binding</keyword>
<feature type="domain" description="Protein kinase" evidence="3">
    <location>
        <begin position="73"/>
        <end position="393"/>
    </location>
</feature>
<dbReference type="OrthoDB" id="1668230at2759"/>
<dbReference type="PANTHER" id="PTHR27001">
    <property type="entry name" value="OS01G0253100 PROTEIN"/>
    <property type="match status" value="1"/>
</dbReference>
<comment type="caution">
    <text evidence="4">The sequence shown here is derived from an EMBL/GenBank/DDBJ whole genome shotgun (WGS) entry which is preliminary data.</text>
</comment>
<evidence type="ECO:0000313" key="4">
    <source>
        <dbReference type="EMBL" id="KAJ5186451.1"/>
    </source>
</evidence>
<keyword evidence="2" id="KW-0067">ATP-binding</keyword>
<dbReference type="Gene3D" id="1.10.510.10">
    <property type="entry name" value="Transferase(Phosphotransferase) domain 1"/>
    <property type="match status" value="1"/>
</dbReference>
<dbReference type="InterPro" id="IPR000719">
    <property type="entry name" value="Prot_kinase_dom"/>
</dbReference>